<dbReference type="PROSITE" id="PS00061">
    <property type="entry name" value="ADH_SHORT"/>
    <property type="match status" value="1"/>
</dbReference>
<dbReference type="EMBL" id="SLWO01000007">
    <property type="protein sequence ID" value="TCO21620.1"/>
    <property type="molecule type" value="Genomic_DNA"/>
</dbReference>
<protein>
    <submittedName>
        <fullName evidence="4">Putative oxidoreductase</fullName>
    </submittedName>
</protein>
<dbReference type="PANTHER" id="PTHR44196:SF1">
    <property type="entry name" value="DEHYDROGENASE_REDUCTASE SDR FAMILY MEMBER 7B"/>
    <property type="match status" value="1"/>
</dbReference>
<dbReference type="Proteomes" id="UP000295684">
    <property type="component" value="Unassembled WGS sequence"/>
</dbReference>
<dbReference type="InterPro" id="IPR020904">
    <property type="entry name" value="Sc_DH/Rdtase_CS"/>
</dbReference>
<reference evidence="4 5" key="1">
    <citation type="submission" date="2019-03" db="EMBL/GenBank/DDBJ databases">
        <title>Genomic Encyclopedia of Type Strains, Phase IV (KMG-IV): sequencing the most valuable type-strain genomes for metagenomic binning, comparative biology and taxonomic classification.</title>
        <authorList>
            <person name="Goeker M."/>
        </authorList>
    </citation>
    <scope>NUCLEOTIDE SEQUENCE [LARGE SCALE GENOMIC DNA]</scope>
    <source>
        <strain evidence="4 5">DSM 103236</strain>
    </source>
</reference>
<evidence type="ECO:0000256" key="1">
    <source>
        <dbReference type="ARBA" id="ARBA00006484"/>
    </source>
</evidence>
<organism evidence="4 5">
    <name type="scientific">Pedobacter psychrotolerans</name>
    <dbReference type="NCBI Taxonomy" id="1843235"/>
    <lineage>
        <taxon>Bacteria</taxon>
        <taxon>Pseudomonadati</taxon>
        <taxon>Bacteroidota</taxon>
        <taxon>Sphingobacteriia</taxon>
        <taxon>Sphingobacteriales</taxon>
        <taxon>Sphingobacteriaceae</taxon>
        <taxon>Pedobacter</taxon>
    </lineage>
</organism>
<dbReference type="PANTHER" id="PTHR44196">
    <property type="entry name" value="DEHYDROGENASE/REDUCTASE SDR FAMILY MEMBER 7B"/>
    <property type="match status" value="1"/>
</dbReference>
<dbReference type="GO" id="GO:0016020">
    <property type="term" value="C:membrane"/>
    <property type="evidence" value="ECO:0007669"/>
    <property type="project" value="TreeGrafter"/>
</dbReference>
<evidence type="ECO:0000256" key="2">
    <source>
        <dbReference type="ARBA" id="ARBA00023002"/>
    </source>
</evidence>
<accession>A0A4R2H6A9</accession>
<comment type="caution">
    <text evidence="4">The sequence shown here is derived from an EMBL/GenBank/DDBJ whole genome shotgun (WGS) entry which is preliminary data.</text>
</comment>
<name>A0A4R2H6A9_9SPHI</name>
<dbReference type="GO" id="GO:0016491">
    <property type="term" value="F:oxidoreductase activity"/>
    <property type="evidence" value="ECO:0007669"/>
    <property type="project" value="UniProtKB-KW"/>
</dbReference>
<dbReference type="PRINTS" id="PR00080">
    <property type="entry name" value="SDRFAMILY"/>
</dbReference>
<dbReference type="PRINTS" id="PR00081">
    <property type="entry name" value="GDHRDH"/>
</dbReference>
<dbReference type="AlphaFoldDB" id="A0A4R2H6A9"/>
<evidence type="ECO:0000313" key="5">
    <source>
        <dbReference type="Proteomes" id="UP000295684"/>
    </source>
</evidence>
<keyword evidence="2" id="KW-0560">Oxidoreductase</keyword>
<dbReference type="Gene3D" id="3.40.50.720">
    <property type="entry name" value="NAD(P)-binding Rossmann-like Domain"/>
    <property type="match status" value="1"/>
</dbReference>
<dbReference type="Pfam" id="PF00106">
    <property type="entry name" value="adh_short"/>
    <property type="match status" value="1"/>
</dbReference>
<dbReference type="InterPro" id="IPR036291">
    <property type="entry name" value="NAD(P)-bd_dom_sf"/>
</dbReference>
<gene>
    <name evidence="4" type="ORF">EV200_107216</name>
</gene>
<evidence type="ECO:0000256" key="3">
    <source>
        <dbReference type="RuleBase" id="RU000363"/>
    </source>
</evidence>
<evidence type="ECO:0000313" key="4">
    <source>
        <dbReference type="EMBL" id="TCO21620.1"/>
    </source>
</evidence>
<comment type="similarity">
    <text evidence="1 3">Belongs to the short-chain dehydrogenases/reductases (SDR) family.</text>
</comment>
<proteinExistence type="inferred from homology"/>
<sequence>MQIESCLYICTCKTQANLHKYIINTMKTTGNTLFISGGSAGIGLAIAKKFNAAGNKIIINGRSEERLQSALKELNNAVAIQGDLSIQADRVRIAEELKNNHPDLNIIINNAGAAFMNDLSDQNNHAAEKAYQEINTNYISIIDFTALTLPLLLQQDDAAIVNVSSIAVFRSNQYLPTYSASKAALHHYTQGLRDTFSETAQLNVYELYPPLVNTEFSEPIGGANGISPSEVADELFAAMEKNQFEVPVGDSKKIHALINPLIEGMSH</sequence>
<dbReference type="InterPro" id="IPR002347">
    <property type="entry name" value="SDR_fam"/>
</dbReference>
<dbReference type="SUPFAM" id="SSF51735">
    <property type="entry name" value="NAD(P)-binding Rossmann-fold domains"/>
    <property type="match status" value="1"/>
</dbReference>